<dbReference type="OrthoDB" id="4307003at2"/>
<comment type="caution">
    <text evidence="2">The sequence shown here is derived from an EMBL/GenBank/DDBJ whole genome shotgun (WGS) entry which is preliminary data.</text>
</comment>
<dbReference type="Pfam" id="PF02613">
    <property type="entry name" value="Nitrate_red_del"/>
    <property type="match status" value="1"/>
</dbReference>
<dbReference type="PANTHER" id="PTHR43680:SF2">
    <property type="entry name" value="NITRATE REDUCTASE MOLYBDENUM COFACTOR ASSEMBLY CHAPERONE NARJ"/>
    <property type="match status" value="1"/>
</dbReference>
<dbReference type="GO" id="GO:0016530">
    <property type="term" value="F:metallochaperone activity"/>
    <property type="evidence" value="ECO:0007669"/>
    <property type="project" value="TreeGrafter"/>
</dbReference>
<dbReference type="NCBIfam" id="TIGR00684">
    <property type="entry name" value="narJ"/>
    <property type="match status" value="1"/>
</dbReference>
<sequence length="237" mass="26235">MIWRRHRKSAPALSRTDIRTLWQVTSLLLDYPTEQLRAQAPTLHAALAQVPADARAGLTAYLDHLQATSLASLQSDYIDTFDITRKCALHLSYYTCGDTRKRGVELIRFKQAYRAAGVEMSGDELPDHLCVVLEFGAVHDVDIAWKLLCDNRVGIELLHRALRAKDSAWLPVVQSLRATLPELDGSDEEALAKLIAQGPPSEQVGLDLPGYAMDPRLNPRPLPIDLGDAIPVGAQQR</sequence>
<keyword evidence="2" id="KW-0560">Oxidoreductase</keyword>
<dbReference type="RefSeq" id="WP_048698201.1">
    <property type="nucleotide sequence ID" value="NZ_HG764815.1"/>
</dbReference>
<dbReference type="EC" id="1.7.99.4" evidence="2"/>
<dbReference type="Proteomes" id="UP000035763">
    <property type="component" value="Unassembled WGS sequence"/>
</dbReference>
<dbReference type="Gene3D" id="1.10.3480.10">
    <property type="entry name" value="TorD-like"/>
    <property type="match status" value="1"/>
</dbReference>
<dbReference type="GO" id="GO:0042128">
    <property type="term" value="P:nitrate assimilation"/>
    <property type="evidence" value="ECO:0007669"/>
    <property type="project" value="UniProtKB-KW"/>
</dbReference>
<dbReference type="GO" id="GO:0051082">
    <property type="term" value="F:unfolded protein binding"/>
    <property type="evidence" value="ECO:0007669"/>
    <property type="project" value="InterPro"/>
</dbReference>
<evidence type="ECO:0000313" key="2">
    <source>
        <dbReference type="EMBL" id="CCH72727.1"/>
    </source>
</evidence>
<accession>W6JUU7</accession>
<dbReference type="SUPFAM" id="SSF89155">
    <property type="entry name" value="TorD-like"/>
    <property type="match status" value="1"/>
</dbReference>
<dbReference type="EMBL" id="CAJA01000106">
    <property type="protein sequence ID" value="CCH72727.1"/>
    <property type="molecule type" value="Genomic_DNA"/>
</dbReference>
<gene>
    <name evidence="2" type="ORF">BN11_1940007</name>
</gene>
<dbReference type="GO" id="GO:0051131">
    <property type="term" value="P:chaperone-mediated protein complex assembly"/>
    <property type="evidence" value="ECO:0007669"/>
    <property type="project" value="InterPro"/>
</dbReference>
<reference evidence="2 3" key="1">
    <citation type="journal article" date="2013" name="ISME J.">
        <title>A metabolic model for members of the genus Tetrasphaera involved in enhanced biological phosphorus removal.</title>
        <authorList>
            <person name="Kristiansen R."/>
            <person name="Nguyen H.T.T."/>
            <person name="Saunders A.M."/>
            <person name="Nielsen J.L."/>
            <person name="Wimmer R."/>
            <person name="Le V.Q."/>
            <person name="McIlroy S.J."/>
            <person name="Petrovski S."/>
            <person name="Seviour R.J."/>
            <person name="Calteau A."/>
            <person name="Nielsen K.L."/>
            <person name="Nielsen P.H."/>
        </authorList>
    </citation>
    <scope>NUCLEOTIDE SEQUENCE [LARGE SCALE GENOMIC DNA]</scope>
    <source>
        <strain evidence="2 3">Ben110</strain>
    </source>
</reference>
<dbReference type="InterPro" id="IPR020945">
    <property type="entry name" value="DMSO/NO3_reduct_chaperone"/>
</dbReference>
<dbReference type="GO" id="GO:0016491">
    <property type="term" value="F:oxidoreductase activity"/>
    <property type="evidence" value="ECO:0007669"/>
    <property type="project" value="UniProtKB-KW"/>
</dbReference>
<dbReference type="InterPro" id="IPR036411">
    <property type="entry name" value="TorD-like_sf"/>
</dbReference>
<evidence type="ECO:0000256" key="1">
    <source>
        <dbReference type="ARBA" id="ARBA00023063"/>
    </source>
</evidence>
<dbReference type="InterPro" id="IPR003765">
    <property type="entry name" value="NO3_reductase_chaperone_NarJ"/>
</dbReference>
<keyword evidence="1" id="KW-0534">Nitrate assimilation</keyword>
<dbReference type="AlphaFoldDB" id="W6JUU7"/>
<keyword evidence="3" id="KW-1185">Reference proteome</keyword>
<dbReference type="STRING" id="1193182.BN11_1940007"/>
<evidence type="ECO:0000313" key="3">
    <source>
        <dbReference type="Proteomes" id="UP000035763"/>
    </source>
</evidence>
<proteinExistence type="predicted"/>
<protein>
    <submittedName>
        <fullName evidence="2">Putative nitrate reductase delta subunit (NarJ or narW)</fullName>
        <ecNumber evidence="2">1.7.99.4</ecNumber>
    </submittedName>
</protein>
<organism evidence="2 3">
    <name type="scientific">Nostocoides australiense Ben110</name>
    <dbReference type="NCBI Taxonomy" id="1193182"/>
    <lineage>
        <taxon>Bacteria</taxon>
        <taxon>Bacillati</taxon>
        <taxon>Actinomycetota</taxon>
        <taxon>Actinomycetes</taxon>
        <taxon>Micrococcales</taxon>
        <taxon>Intrasporangiaceae</taxon>
        <taxon>Nostocoides</taxon>
    </lineage>
</organism>
<dbReference type="PANTHER" id="PTHR43680">
    <property type="entry name" value="NITRATE REDUCTASE MOLYBDENUM COFACTOR ASSEMBLY CHAPERONE"/>
    <property type="match status" value="1"/>
</dbReference>
<name>W6JUU7_9MICO</name>